<evidence type="ECO:0000256" key="2">
    <source>
        <dbReference type="ARBA" id="ARBA00005201"/>
    </source>
</evidence>
<dbReference type="EC" id="2.7.7.2" evidence="11"/>
<gene>
    <name evidence="13" type="ORF">J2S06_001957</name>
</gene>
<dbReference type="NCBIfam" id="TIGR00125">
    <property type="entry name" value="cyt_tran_rel"/>
    <property type="match status" value="1"/>
</dbReference>
<evidence type="ECO:0000256" key="10">
    <source>
        <dbReference type="ARBA" id="ARBA00049494"/>
    </source>
</evidence>
<dbReference type="Pfam" id="PF06574">
    <property type="entry name" value="FAD_syn"/>
    <property type="match status" value="1"/>
</dbReference>
<keyword evidence="5 11" id="KW-0808">Transferase</keyword>
<evidence type="ECO:0000256" key="7">
    <source>
        <dbReference type="ARBA" id="ARBA00022741"/>
    </source>
</evidence>
<dbReference type="PANTHER" id="PTHR22749:SF6">
    <property type="entry name" value="RIBOFLAVIN KINASE"/>
    <property type="match status" value="1"/>
</dbReference>
<comment type="pathway">
    <text evidence="1 11">Cofactor biosynthesis; FAD biosynthesis; FAD from FMN: step 1/1.</text>
</comment>
<accession>A0ABT9VPG0</accession>
<keyword evidence="8 11" id="KW-0274">FAD</keyword>
<keyword evidence="6 11" id="KW-0548">Nucleotidyltransferase</keyword>
<keyword evidence="7 11" id="KW-0547">Nucleotide-binding</keyword>
<evidence type="ECO:0000256" key="5">
    <source>
        <dbReference type="ARBA" id="ARBA00022679"/>
    </source>
</evidence>
<evidence type="ECO:0000313" key="14">
    <source>
        <dbReference type="Proteomes" id="UP001225646"/>
    </source>
</evidence>
<comment type="catalytic activity">
    <reaction evidence="10 11">
        <text>FMN + ATP + H(+) = FAD + diphosphate</text>
        <dbReference type="Rhea" id="RHEA:17237"/>
        <dbReference type="ChEBI" id="CHEBI:15378"/>
        <dbReference type="ChEBI" id="CHEBI:30616"/>
        <dbReference type="ChEBI" id="CHEBI:33019"/>
        <dbReference type="ChEBI" id="CHEBI:57692"/>
        <dbReference type="ChEBI" id="CHEBI:58210"/>
        <dbReference type="EC" id="2.7.7.2"/>
    </reaction>
</comment>
<evidence type="ECO:0000313" key="13">
    <source>
        <dbReference type="EMBL" id="MDQ0162880.1"/>
    </source>
</evidence>
<dbReference type="GO" id="GO:0003919">
    <property type="term" value="F:FMN adenylyltransferase activity"/>
    <property type="evidence" value="ECO:0007669"/>
    <property type="project" value="UniProtKB-EC"/>
</dbReference>
<dbReference type="EC" id="2.7.1.26" evidence="11"/>
<evidence type="ECO:0000259" key="12">
    <source>
        <dbReference type="Pfam" id="PF06574"/>
    </source>
</evidence>
<dbReference type="InterPro" id="IPR002606">
    <property type="entry name" value="Riboflavin_kinase_bac"/>
</dbReference>
<dbReference type="PIRSF" id="PIRSF004491">
    <property type="entry name" value="FAD_Synth"/>
    <property type="match status" value="1"/>
</dbReference>
<dbReference type="InterPro" id="IPR004821">
    <property type="entry name" value="Cyt_trans-like"/>
</dbReference>
<evidence type="ECO:0000256" key="11">
    <source>
        <dbReference type="PIRNR" id="PIRNR004491"/>
    </source>
</evidence>
<protein>
    <recommendedName>
        <fullName evidence="11">Riboflavin biosynthesis protein</fullName>
    </recommendedName>
    <domain>
        <recommendedName>
            <fullName evidence="11">Riboflavin kinase</fullName>
            <ecNumber evidence="11">2.7.1.26</ecNumber>
        </recommendedName>
        <alternativeName>
            <fullName evidence="11">Flavokinase</fullName>
        </alternativeName>
    </domain>
    <domain>
        <recommendedName>
            <fullName evidence="11">FMN adenylyltransferase</fullName>
            <ecNumber evidence="11">2.7.7.2</ecNumber>
        </recommendedName>
        <alternativeName>
            <fullName evidence="11">FAD pyrophosphorylase</fullName>
        </alternativeName>
        <alternativeName>
            <fullName evidence="11">FAD synthase</fullName>
        </alternativeName>
    </domain>
</protein>
<keyword evidence="9 11" id="KW-0067">ATP-binding</keyword>
<dbReference type="SUPFAM" id="SSF52374">
    <property type="entry name" value="Nucleotidylyl transferase"/>
    <property type="match status" value="1"/>
</dbReference>
<evidence type="ECO:0000256" key="3">
    <source>
        <dbReference type="ARBA" id="ARBA00022630"/>
    </source>
</evidence>
<keyword evidence="11 13" id="KW-0418">Kinase</keyword>
<dbReference type="EMBL" id="JAUSTR010000007">
    <property type="protein sequence ID" value="MDQ0162880.1"/>
    <property type="molecule type" value="Genomic_DNA"/>
</dbReference>
<reference evidence="13 14" key="1">
    <citation type="submission" date="2023-07" db="EMBL/GenBank/DDBJ databases">
        <title>Genomic Encyclopedia of Type Strains, Phase IV (KMG-IV): sequencing the most valuable type-strain genomes for metagenomic binning, comparative biology and taxonomic classification.</title>
        <authorList>
            <person name="Goeker M."/>
        </authorList>
    </citation>
    <scope>NUCLEOTIDE SEQUENCE [LARGE SCALE GENOMIC DNA]</scope>
    <source>
        <strain evidence="13 14">DSM 19092</strain>
    </source>
</reference>
<evidence type="ECO:0000256" key="9">
    <source>
        <dbReference type="ARBA" id="ARBA00022840"/>
    </source>
</evidence>
<keyword evidence="14" id="KW-1185">Reference proteome</keyword>
<dbReference type="Gene3D" id="3.40.50.620">
    <property type="entry name" value="HUPs"/>
    <property type="match status" value="1"/>
</dbReference>
<dbReference type="CDD" id="cd02064">
    <property type="entry name" value="FAD_synthetase_N"/>
    <property type="match status" value="1"/>
</dbReference>
<comment type="pathway">
    <text evidence="2 11">Cofactor biosynthesis; FMN biosynthesis; FMN from riboflavin (ATP route): step 1/1.</text>
</comment>
<evidence type="ECO:0000256" key="1">
    <source>
        <dbReference type="ARBA" id="ARBA00004726"/>
    </source>
</evidence>
<feature type="domain" description="FAD synthetase" evidence="12">
    <location>
        <begin position="1"/>
        <end position="147"/>
    </location>
</feature>
<dbReference type="Proteomes" id="UP001225646">
    <property type="component" value="Unassembled WGS sequence"/>
</dbReference>
<dbReference type="InterPro" id="IPR015864">
    <property type="entry name" value="FAD_synthase"/>
</dbReference>
<comment type="similarity">
    <text evidence="11">Belongs to the ribF family.</text>
</comment>
<evidence type="ECO:0000256" key="6">
    <source>
        <dbReference type="ARBA" id="ARBA00022695"/>
    </source>
</evidence>
<dbReference type="PANTHER" id="PTHR22749">
    <property type="entry name" value="RIBOFLAVIN KINASE/FMN ADENYLYLTRANSFERASE"/>
    <property type="match status" value="1"/>
</dbReference>
<dbReference type="GO" id="GO:0008531">
    <property type="term" value="F:riboflavin kinase activity"/>
    <property type="evidence" value="ECO:0007669"/>
    <property type="project" value="UniProtKB-EC"/>
</dbReference>
<dbReference type="InterPro" id="IPR014729">
    <property type="entry name" value="Rossmann-like_a/b/a_fold"/>
</dbReference>
<evidence type="ECO:0000256" key="4">
    <source>
        <dbReference type="ARBA" id="ARBA00022643"/>
    </source>
</evidence>
<comment type="catalytic activity">
    <reaction evidence="11">
        <text>riboflavin + ATP = FMN + ADP + H(+)</text>
        <dbReference type="Rhea" id="RHEA:14357"/>
        <dbReference type="ChEBI" id="CHEBI:15378"/>
        <dbReference type="ChEBI" id="CHEBI:30616"/>
        <dbReference type="ChEBI" id="CHEBI:57986"/>
        <dbReference type="ChEBI" id="CHEBI:58210"/>
        <dbReference type="ChEBI" id="CHEBI:456216"/>
        <dbReference type="EC" id="2.7.1.26"/>
    </reaction>
</comment>
<dbReference type="InterPro" id="IPR023468">
    <property type="entry name" value="Riboflavin_kinase"/>
</dbReference>
<name>A0ABT9VPG0_9BACI</name>
<organism evidence="13 14">
    <name type="scientific">Aeribacillus alveayuensis</name>
    <dbReference type="NCBI Taxonomy" id="279215"/>
    <lineage>
        <taxon>Bacteria</taxon>
        <taxon>Bacillati</taxon>
        <taxon>Bacillota</taxon>
        <taxon>Bacilli</taxon>
        <taxon>Bacillales</taxon>
        <taxon>Bacillaceae</taxon>
        <taxon>Aeribacillus</taxon>
    </lineage>
</organism>
<proteinExistence type="inferred from homology"/>
<keyword evidence="4 11" id="KW-0288">FMN</keyword>
<evidence type="ECO:0000256" key="8">
    <source>
        <dbReference type="ARBA" id="ARBA00022827"/>
    </source>
</evidence>
<keyword evidence="3 11" id="KW-0285">Flavoprotein</keyword>
<sequence>MALGFFDGIHLGHRKIIETAKQIAIEKNLTLAVMTFFPHPSQIIQTDKKVCSYLSPLSVKKEIFAELGVEKLFIVNFDMDFAKITHEQFVHQFLKKLMCKHAVAGFDFTFGYKGKGNMQRLEEGGKGLFEVTAVSEMKYKNKKISSTMIRHLLISGMVHEIPYYLGDYYSILGTIHQLSEQTKGAKSFKILINEEYMLPKSGIYDARLVLEGSIYNCMIHISEKTLNILEGAVIGFDDMSSDEIAKIKFIKRLPIKDIKNFFENMQLAI</sequence>
<comment type="caution">
    <text evidence="13">The sequence shown here is derived from an EMBL/GenBank/DDBJ whole genome shotgun (WGS) entry which is preliminary data.</text>
</comment>